<sequence length="338" mass="37927">MNPSEPIASLQSQLITTIDTGGKCRDIDFNDSLIIAAADTNSFQGYSYSFSNEGIFDYVHEFDDSGSVGLHEPFVANKIIMSKNRKYFLLMDKNEGLFASQHLSINNTFTHIYSGSDNRDYIQSVALKENENEIHIATLIRQDSSCIVYSKKFLQENFHFFEDENGILWFDSEINSFDGFSLDASDLFLIDSLLFIADFQLVKIIKENSNATFSYYFSFDIPGIAETVHADSNIIFIGLGDNKGCIISPMDTTVLVMNQITIADGYSVKGIHKQNELLALACGDDGVLLYTCHSDGNFPLVSEIGRINSEYAYNVKIYNSNTIFVATREGIQIFTIER</sequence>
<dbReference type="EMBL" id="UINC01019103">
    <property type="protein sequence ID" value="SVA80731.1"/>
    <property type="molecule type" value="Genomic_DNA"/>
</dbReference>
<gene>
    <name evidence="1" type="ORF">METZ01_LOCUS133585</name>
</gene>
<dbReference type="SUPFAM" id="SSF117289">
    <property type="entry name" value="Nucleoporin domain"/>
    <property type="match status" value="1"/>
</dbReference>
<evidence type="ECO:0000313" key="1">
    <source>
        <dbReference type="EMBL" id="SVA80731.1"/>
    </source>
</evidence>
<accession>A0A381YVU4</accession>
<name>A0A381YVU4_9ZZZZ</name>
<reference evidence="1" key="1">
    <citation type="submission" date="2018-05" db="EMBL/GenBank/DDBJ databases">
        <authorList>
            <person name="Lanie J.A."/>
            <person name="Ng W.-L."/>
            <person name="Kazmierczak K.M."/>
            <person name="Andrzejewski T.M."/>
            <person name="Davidsen T.M."/>
            <person name="Wayne K.J."/>
            <person name="Tettelin H."/>
            <person name="Glass J.I."/>
            <person name="Rusch D."/>
            <person name="Podicherti R."/>
            <person name="Tsui H.-C.T."/>
            <person name="Winkler M.E."/>
        </authorList>
    </citation>
    <scope>NUCLEOTIDE SEQUENCE</scope>
</reference>
<protein>
    <submittedName>
        <fullName evidence="1">Uncharacterized protein</fullName>
    </submittedName>
</protein>
<dbReference type="AlphaFoldDB" id="A0A381YVU4"/>
<organism evidence="1">
    <name type="scientific">marine metagenome</name>
    <dbReference type="NCBI Taxonomy" id="408172"/>
    <lineage>
        <taxon>unclassified sequences</taxon>
        <taxon>metagenomes</taxon>
        <taxon>ecological metagenomes</taxon>
    </lineage>
</organism>
<proteinExistence type="predicted"/>